<evidence type="ECO:0000313" key="2">
    <source>
        <dbReference type="EMBL" id="MDC8012125.1"/>
    </source>
</evidence>
<comment type="caution">
    <text evidence="2">The sequence shown here is derived from an EMBL/GenBank/DDBJ whole genome shotgun (WGS) entry which is preliminary data.</text>
</comment>
<dbReference type="RefSeq" id="WP_263543379.1">
    <property type="nucleotide sequence ID" value="NZ_JAOVZO020000003.1"/>
</dbReference>
<dbReference type="EMBL" id="JAOVZO020000003">
    <property type="protein sequence ID" value="MDC8012125.1"/>
    <property type="molecule type" value="Genomic_DNA"/>
</dbReference>
<protein>
    <recommendedName>
        <fullName evidence="4">Secreted protein</fullName>
    </recommendedName>
</protein>
<keyword evidence="1" id="KW-0732">Signal</keyword>
<reference evidence="2" key="1">
    <citation type="submission" date="2023-02" db="EMBL/GenBank/DDBJ databases">
        <title>Tahibacter soli sp. nov. isolated from soil.</title>
        <authorList>
            <person name="Baek J.H."/>
            <person name="Lee J.K."/>
            <person name="Choi D.G."/>
            <person name="Jeon C.O."/>
        </authorList>
    </citation>
    <scope>NUCLEOTIDE SEQUENCE</scope>
    <source>
        <strain evidence="2">BL</strain>
    </source>
</reference>
<organism evidence="2 3">
    <name type="scientific">Tahibacter soli</name>
    <dbReference type="NCBI Taxonomy" id="2983605"/>
    <lineage>
        <taxon>Bacteria</taxon>
        <taxon>Pseudomonadati</taxon>
        <taxon>Pseudomonadota</taxon>
        <taxon>Gammaproteobacteria</taxon>
        <taxon>Lysobacterales</taxon>
        <taxon>Rhodanobacteraceae</taxon>
        <taxon>Tahibacter</taxon>
    </lineage>
</organism>
<sequence>MRSPRLISIVALFAAANVASAAGVDCAATADGYRCEAWPRGERYTYYWNTVGNMRVSESGASADPSRRIDCVAGRYGAVAVTVVAPAGYVETATQTLRGCPAAAQATAHAVAGPGTTLLARDGI</sequence>
<keyword evidence="3" id="KW-1185">Reference proteome</keyword>
<evidence type="ECO:0000256" key="1">
    <source>
        <dbReference type="SAM" id="SignalP"/>
    </source>
</evidence>
<accession>A0A9X3YJ84</accession>
<name>A0A9X3YJ84_9GAMM</name>
<gene>
    <name evidence="2" type="ORF">OD750_006150</name>
</gene>
<feature type="signal peptide" evidence="1">
    <location>
        <begin position="1"/>
        <end position="21"/>
    </location>
</feature>
<dbReference type="AlphaFoldDB" id="A0A9X3YJ84"/>
<evidence type="ECO:0008006" key="4">
    <source>
        <dbReference type="Google" id="ProtNLM"/>
    </source>
</evidence>
<dbReference type="Proteomes" id="UP001139971">
    <property type="component" value="Unassembled WGS sequence"/>
</dbReference>
<feature type="chain" id="PRO_5040975281" description="Secreted protein" evidence="1">
    <location>
        <begin position="22"/>
        <end position="124"/>
    </location>
</feature>
<proteinExistence type="predicted"/>
<evidence type="ECO:0000313" key="3">
    <source>
        <dbReference type="Proteomes" id="UP001139971"/>
    </source>
</evidence>